<proteinExistence type="predicted"/>
<name>A0A7S9PU53_EPIFF</name>
<evidence type="ECO:0000313" key="1">
    <source>
        <dbReference type="EMBL" id="QPG96344.1"/>
    </source>
</evidence>
<gene>
    <name evidence="1" type="ORF">C2857_003892</name>
</gene>
<protein>
    <submittedName>
        <fullName evidence="1">Uncharacterized protein</fullName>
    </submittedName>
</protein>
<evidence type="ECO:0000313" key="2">
    <source>
        <dbReference type="Proteomes" id="UP000594364"/>
    </source>
</evidence>
<sequence>MPGLVNTAQAELFHTYQDGVDSPTLTGGSTRLPIPLHQDGGPLETLVDAYLHHEPLVGLPENIAVDGVKKKFGPFITARRAAIRYCLSVGLSPTAFPRTYLKVDKTQATLVAQLYEEMTPTPDDALTQAAYRALANESLAQWQIIKATGLHVEFSPTSRGEPDPYSNPRRLIQDVVENNHLFVTESRSAYGSESFKPDDSNPMLDQVPHERISGQVPLVNDIFRIVHDYFGHVREGLGFRAEGEYNTWRGHSVMYSPLARRAMTMELLVQNYWINYGPYGELNRNANVYETRYPRQRLGLLPEWVCE</sequence>
<dbReference type="EMBL" id="CP031386">
    <property type="protein sequence ID" value="QPG96344.1"/>
    <property type="molecule type" value="Genomic_DNA"/>
</dbReference>
<dbReference type="Proteomes" id="UP000594364">
    <property type="component" value="Chromosome 2"/>
</dbReference>
<accession>A0A7S9PU53</accession>
<reference evidence="1 2" key="1">
    <citation type="journal article" date="2018" name="PLoS Genet.">
        <title>Repeat elements organise 3D genome structure and mediate transcription in the filamentous fungus Epichloe festucae.</title>
        <authorList>
            <person name="Winter D.J."/>
            <person name="Ganley A.R.D."/>
            <person name="Young C.A."/>
            <person name="Liachko I."/>
            <person name="Schardl C.L."/>
            <person name="Dupont P.Y."/>
            <person name="Berry D."/>
            <person name="Ram A."/>
            <person name="Scott B."/>
            <person name="Cox M.P."/>
        </authorList>
    </citation>
    <scope>NUCLEOTIDE SEQUENCE [LARGE SCALE GENOMIC DNA]</scope>
    <source>
        <strain evidence="1 2">Fl1</strain>
    </source>
</reference>
<keyword evidence="2" id="KW-1185">Reference proteome</keyword>
<dbReference type="AlphaFoldDB" id="A0A7S9PU53"/>
<organism evidence="1 2">
    <name type="scientific">Epichloe festucae (strain Fl1)</name>
    <dbReference type="NCBI Taxonomy" id="877507"/>
    <lineage>
        <taxon>Eukaryota</taxon>
        <taxon>Fungi</taxon>
        <taxon>Dikarya</taxon>
        <taxon>Ascomycota</taxon>
        <taxon>Pezizomycotina</taxon>
        <taxon>Sordariomycetes</taxon>
        <taxon>Hypocreomycetidae</taxon>
        <taxon>Hypocreales</taxon>
        <taxon>Clavicipitaceae</taxon>
        <taxon>Epichloe</taxon>
    </lineage>
</organism>
<dbReference type="OrthoDB" id="3770129at2759"/>